<protein>
    <submittedName>
        <fullName evidence="1">Uncharacterized protein</fullName>
    </submittedName>
</protein>
<evidence type="ECO:0000313" key="2">
    <source>
        <dbReference type="Proteomes" id="UP000299102"/>
    </source>
</evidence>
<comment type="caution">
    <text evidence="1">The sequence shown here is derived from an EMBL/GenBank/DDBJ whole genome shotgun (WGS) entry which is preliminary data.</text>
</comment>
<gene>
    <name evidence="1" type="ORF">EVAR_876_1</name>
</gene>
<keyword evidence="2" id="KW-1185">Reference proteome</keyword>
<dbReference type="AlphaFoldDB" id="A0A4C1SDN1"/>
<dbReference type="Proteomes" id="UP000299102">
    <property type="component" value="Unassembled WGS sequence"/>
</dbReference>
<reference evidence="1 2" key="1">
    <citation type="journal article" date="2019" name="Commun. Biol.">
        <title>The bagworm genome reveals a unique fibroin gene that provides high tensile strength.</title>
        <authorList>
            <person name="Kono N."/>
            <person name="Nakamura H."/>
            <person name="Ohtoshi R."/>
            <person name="Tomita M."/>
            <person name="Numata K."/>
            <person name="Arakawa K."/>
        </authorList>
    </citation>
    <scope>NUCLEOTIDE SEQUENCE [LARGE SCALE GENOMIC DNA]</scope>
</reference>
<proteinExistence type="predicted"/>
<organism evidence="1 2">
    <name type="scientific">Eumeta variegata</name>
    <name type="common">Bagworm moth</name>
    <name type="synonym">Eumeta japonica</name>
    <dbReference type="NCBI Taxonomy" id="151549"/>
    <lineage>
        <taxon>Eukaryota</taxon>
        <taxon>Metazoa</taxon>
        <taxon>Ecdysozoa</taxon>
        <taxon>Arthropoda</taxon>
        <taxon>Hexapoda</taxon>
        <taxon>Insecta</taxon>
        <taxon>Pterygota</taxon>
        <taxon>Neoptera</taxon>
        <taxon>Endopterygota</taxon>
        <taxon>Lepidoptera</taxon>
        <taxon>Glossata</taxon>
        <taxon>Ditrysia</taxon>
        <taxon>Tineoidea</taxon>
        <taxon>Psychidae</taxon>
        <taxon>Oiketicinae</taxon>
        <taxon>Eumeta</taxon>
    </lineage>
</organism>
<dbReference type="EMBL" id="BGZK01000005">
    <property type="protein sequence ID" value="GBP00269.1"/>
    <property type="molecule type" value="Genomic_DNA"/>
</dbReference>
<name>A0A4C1SDN1_EUMVA</name>
<evidence type="ECO:0000313" key="1">
    <source>
        <dbReference type="EMBL" id="GBP00269.1"/>
    </source>
</evidence>
<sequence length="94" mass="11190">MNRCLHKEDFLLHTNMELYARGREREVKSRERPLRDSLQPYIERQSKRKVTNMNDEIRKRTSRLRFGGYVKPSTMDVMDTSVAMIISSTRSALR</sequence>
<accession>A0A4C1SDN1</accession>